<dbReference type="SUPFAM" id="SSF53850">
    <property type="entry name" value="Periplasmic binding protein-like II"/>
    <property type="match status" value="1"/>
</dbReference>
<dbReference type="Gene3D" id="3.40.190.10">
    <property type="entry name" value="Periplasmic binding protein-like II"/>
    <property type="match status" value="1"/>
</dbReference>
<dbReference type="EMBL" id="AGWL01000006">
    <property type="protein sequence ID" value="EKU95047.1"/>
    <property type="molecule type" value="Genomic_DNA"/>
</dbReference>
<feature type="signal peptide" evidence="1">
    <location>
        <begin position="1"/>
        <end position="21"/>
    </location>
</feature>
<keyword evidence="4" id="KW-1185">Reference proteome</keyword>
<feature type="domain" description="Solute-binding protein family 5" evidence="2">
    <location>
        <begin position="119"/>
        <end position="487"/>
    </location>
</feature>
<dbReference type="RefSeq" id="WP_007001391.1">
    <property type="nucleotide sequence ID" value="NZ_JH992955.1"/>
</dbReference>
<protein>
    <recommendedName>
        <fullName evidence="2">Solute-binding protein family 5 domain-containing protein</fullName>
    </recommendedName>
</protein>
<feature type="chain" id="PRO_5038528204" description="Solute-binding protein family 5 domain-containing protein" evidence="1">
    <location>
        <begin position="22"/>
        <end position="584"/>
    </location>
</feature>
<reference evidence="3 4" key="1">
    <citation type="submission" date="2012-09" db="EMBL/GenBank/DDBJ databases">
        <title>The Genome Sequence of Actinobaculum massiliae ACS-171-V-COL2.</title>
        <authorList>
            <consortium name="The Broad Institute Genome Sequencing Platform"/>
            <person name="Earl A."/>
            <person name="Ward D."/>
            <person name="Feldgarden M."/>
            <person name="Gevers D."/>
            <person name="Saerens B."/>
            <person name="Vaneechoutte M."/>
            <person name="Walker B."/>
            <person name="Young S.K."/>
            <person name="Zeng Q."/>
            <person name="Gargeya S."/>
            <person name="Fitzgerald M."/>
            <person name="Haas B."/>
            <person name="Abouelleil A."/>
            <person name="Alvarado L."/>
            <person name="Arachchi H.M."/>
            <person name="Berlin A."/>
            <person name="Chapman S.B."/>
            <person name="Goldberg J."/>
            <person name="Griggs A."/>
            <person name="Gujja S."/>
            <person name="Hansen M."/>
            <person name="Howarth C."/>
            <person name="Imamovic A."/>
            <person name="Larimer J."/>
            <person name="McCowen C."/>
            <person name="Montmayeur A."/>
            <person name="Murphy C."/>
            <person name="Neiman D."/>
            <person name="Pearson M."/>
            <person name="Priest M."/>
            <person name="Roberts A."/>
            <person name="Saif S."/>
            <person name="Shea T."/>
            <person name="Sisk P."/>
            <person name="Sykes S."/>
            <person name="Wortman J."/>
            <person name="Nusbaum C."/>
            <person name="Birren B."/>
        </authorList>
    </citation>
    <scope>NUCLEOTIDE SEQUENCE [LARGE SCALE GENOMIC DNA]</scope>
    <source>
        <strain evidence="4">ACS-171-V-Col2</strain>
    </source>
</reference>
<dbReference type="PATRIC" id="fig|883066.3.peg.1243"/>
<dbReference type="HOGENOM" id="CLU_017028_11_1_11"/>
<evidence type="ECO:0000313" key="3">
    <source>
        <dbReference type="EMBL" id="EKU95047.1"/>
    </source>
</evidence>
<keyword evidence="1" id="KW-0732">Signal</keyword>
<dbReference type="AlphaFoldDB" id="K9EVP0"/>
<dbReference type="Gene3D" id="3.10.105.10">
    <property type="entry name" value="Dipeptide-binding Protein, Domain 3"/>
    <property type="match status" value="1"/>
</dbReference>
<dbReference type="PANTHER" id="PTHR30290">
    <property type="entry name" value="PERIPLASMIC BINDING COMPONENT OF ABC TRANSPORTER"/>
    <property type="match status" value="1"/>
</dbReference>
<dbReference type="Proteomes" id="UP000009888">
    <property type="component" value="Unassembled WGS sequence"/>
</dbReference>
<dbReference type="CDD" id="cd08501">
    <property type="entry name" value="PBP2_Lpqw"/>
    <property type="match status" value="1"/>
</dbReference>
<name>K9EVP0_9ACTO</name>
<dbReference type="STRING" id="202789.GCA_001457435_00929"/>
<evidence type="ECO:0000256" key="1">
    <source>
        <dbReference type="SAM" id="SignalP"/>
    </source>
</evidence>
<dbReference type="eggNOG" id="COG0747">
    <property type="taxonomic scope" value="Bacteria"/>
</dbReference>
<evidence type="ECO:0000259" key="2">
    <source>
        <dbReference type="Pfam" id="PF00496"/>
    </source>
</evidence>
<dbReference type="PANTHER" id="PTHR30290:SF65">
    <property type="entry name" value="MONOACYL PHOSPHATIDYLINOSITOL TETRAMANNOSIDE-BINDING PROTEIN LPQW-RELATED"/>
    <property type="match status" value="1"/>
</dbReference>
<sequence>MKKTGLIGALAALSLVLSACSGGGNGNGGTANGGSESKGSEDSSVKIVDEGGVQYLHADYDDLKQGGELTFPIGEITQQQNNFHQEMTNDTRLVWDFYNAQMVSFDGAGNFSVNPNYLTSAKAEEVDGKTVVTYDINPDATFNDGTPLDYKAFKTTWEANNGSNDAYLVNSTDGYVKITSVEPGTSDKQVVVTFDGPYAWWQGLFSTVLHPAVNTPELFNEAYVNQVHPEWGIGPYKVENFDISGGQFTFVPNEKWWGKPAKLDRVIFRQMESQATINAFTNRETDYTGVSTQENIAAVQGMSGINIYTSMKPANYLMTLNSDADAFSDPIVREAVMKSIDRKSVAEVRFQGTGYTEALPGSFVLFGSQEGYEDNFGSEVSYDPEGAKALLEGAGYTKNANGIFEKDGKALTARYVLFGDSALNQSIAQVIQAQLRALGVDMQIDSRPSAEFSKVMSEKDFDMLLSGFASSDPFGVAYFGQVYYSPNHDEYSGLNKSGTGSDEFDAKITEMTKIADPQEQIKRANELEKEAFDFYGIMPMFNGPAQAAMDQNLANYSEGSFRTNLVENIGYVENGPHFNALENK</sequence>
<gene>
    <name evidence="3" type="ORF">HMPREF9233_01185</name>
</gene>
<dbReference type="GO" id="GO:1904680">
    <property type="term" value="F:peptide transmembrane transporter activity"/>
    <property type="evidence" value="ECO:0007669"/>
    <property type="project" value="TreeGrafter"/>
</dbReference>
<evidence type="ECO:0000313" key="4">
    <source>
        <dbReference type="Proteomes" id="UP000009888"/>
    </source>
</evidence>
<accession>K9EVP0</accession>
<proteinExistence type="predicted"/>
<dbReference type="PROSITE" id="PS51257">
    <property type="entry name" value="PROKAR_LIPOPROTEIN"/>
    <property type="match status" value="1"/>
</dbReference>
<comment type="caution">
    <text evidence="3">The sequence shown here is derived from an EMBL/GenBank/DDBJ whole genome shotgun (WGS) entry which is preliminary data.</text>
</comment>
<organism evidence="3 4">
    <name type="scientific">Actinobaculum massiliense ACS-171-V-Col2</name>
    <dbReference type="NCBI Taxonomy" id="883066"/>
    <lineage>
        <taxon>Bacteria</taxon>
        <taxon>Bacillati</taxon>
        <taxon>Actinomycetota</taxon>
        <taxon>Actinomycetes</taxon>
        <taxon>Actinomycetales</taxon>
        <taxon>Actinomycetaceae</taxon>
        <taxon>Actinobaculum</taxon>
    </lineage>
</organism>
<dbReference type="Pfam" id="PF00496">
    <property type="entry name" value="SBP_bac_5"/>
    <property type="match status" value="1"/>
</dbReference>
<dbReference type="InterPro" id="IPR000914">
    <property type="entry name" value="SBP_5_dom"/>
</dbReference>
<dbReference type="GO" id="GO:0015833">
    <property type="term" value="P:peptide transport"/>
    <property type="evidence" value="ECO:0007669"/>
    <property type="project" value="TreeGrafter"/>
</dbReference>
<dbReference type="InterPro" id="IPR039424">
    <property type="entry name" value="SBP_5"/>
</dbReference>